<keyword evidence="2" id="KW-1185">Reference proteome</keyword>
<gene>
    <name evidence="1" type="ORF">AUR66_19270</name>
</gene>
<dbReference type="AlphaFoldDB" id="A0A0W1RLI7"/>
<reference evidence="1 2" key="1">
    <citation type="submission" date="2015-12" db="EMBL/GenBank/DDBJ databases">
        <title>Haloferax profundi sp. nov. isolated from the Discovery deep brine-seawater interface in the Red Sea.</title>
        <authorList>
            <person name="Zhang G."/>
            <person name="Stingl U."/>
            <person name="Rashid M."/>
        </authorList>
    </citation>
    <scope>NUCLEOTIDE SEQUENCE [LARGE SCALE GENOMIC DNA]</scope>
    <source>
        <strain evidence="1 2">SB29</strain>
    </source>
</reference>
<feature type="non-terminal residue" evidence="1">
    <location>
        <position position="1"/>
    </location>
</feature>
<name>A0A0W1RLI7_9EURY</name>
<protein>
    <submittedName>
        <fullName evidence="1">Uncharacterized protein</fullName>
    </submittedName>
</protein>
<evidence type="ECO:0000313" key="1">
    <source>
        <dbReference type="EMBL" id="KTG13708.1"/>
    </source>
</evidence>
<sequence>ADPYGHTPRRPYLILSDEAHPFAGEQYIAAGITTKEYPPSISLEGQFVEGGLSEQSFVSPWAVVSLREADIERAVAIVDQTVTRAAAGQLARFVGYESTDS</sequence>
<dbReference type="EMBL" id="LOPV01000584">
    <property type="protein sequence ID" value="KTG13708.1"/>
    <property type="molecule type" value="Genomic_DNA"/>
</dbReference>
<organism evidence="1 2">
    <name type="scientific">Haloferax profundi</name>
    <dbReference type="NCBI Taxonomy" id="1544718"/>
    <lineage>
        <taxon>Archaea</taxon>
        <taxon>Methanobacteriati</taxon>
        <taxon>Methanobacteriota</taxon>
        <taxon>Stenosarchaea group</taxon>
        <taxon>Halobacteria</taxon>
        <taxon>Halobacteriales</taxon>
        <taxon>Haloferacaceae</taxon>
        <taxon>Haloferax</taxon>
    </lineage>
</organism>
<dbReference type="Proteomes" id="UP000053157">
    <property type="component" value="Unassembled WGS sequence"/>
</dbReference>
<proteinExistence type="predicted"/>
<evidence type="ECO:0000313" key="2">
    <source>
        <dbReference type="Proteomes" id="UP000053157"/>
    </source>
</evidence>
<comment type="caution">
    <text evidence="1">The sequence shown here is derived from an EMBL/GenBank/DDBJ whole genome shotgun (WGS) entry which is preliminary data.</text>
</comment>
<dbReference type="RefSeq" id="WP_058573417.1">
    <property type="nucleotide sequence ID" value="NZ_LOPV01000584.1"/>
</dbReference>
<accession>A0A0W1RLI7</accession>
<dbReference type="SUPFAM" id="SSF50118">
    <property type="entry name" value="Cell growth inhibitor/plasmid maintenance toxic component"/>
    <property type="match status" value="1"/>
</dbReference>